<feature type="region of interest" description="Disordered" evidence="2">
    <location>
        <begin position="1"/>
        <end position="27"/>
    </location>
</feature>
<dbReference type="Proteomes" id="UP000507470">
    <property type="component" value="Unassembled WGS sequence"/>
</dbReference>
<dbReference type="CDD" id="cd00229">
    <property type="entry name" value="SGNH_hydrolase"/>
    <property type="match status" value="1"/>
</dbReference>
<gene>
    <name evidence="4" type="ORF">MCOR_15287</name>
</gene>
<sequence>MCHSKANHDNRSVPSRSQGNACNSSKPKVKKDLKFCFWNVGGIVHDGMNKLDDDMFLSEIKAYDIILLAETHIGYNTPLSIDGYKYYPVCRPISGNGRYFGGLAIFIKQALKPHISLLVNSQKDFQWMKFDKSYFNFNHDLYLCLAYDPPAQSIYTKNLSTDILQLLEKDILHFKSKGDVLLCGDFNAYCGNLLDFVFSDSADHLPISNDDYPVDFSLNVRNSRDTTVDTRVNESCNVNQQKCRKNKKILPNEEVSTDFQFDRFDDEGNAVRVPCDIKFGTTLTRKHLWIEACKEVMLGKFIVTENVTRNGLQLQCSTKSEGKFVSITFYTNGTILVQGKHTCITWRDTYFSKIRDLVNIKEREVSEAFFNYDFDNLAHTEVSIENSQTTAKADFRNDSPTIPNELPTNCENDNNMNLEEVSLSSTVIQENTSAIPPSSIVMPKQMSSCFSDKIVNLLENLNSNISTLTAQNAELIKIIHNKEIENTKLRNEREECRGSEQKLQAQVSRLSSDLKLANQTITGLEDDIHKQIAGKNENKNVVSHTPKPKRKLCKDHASFNSGILLSSTPASSAVTTSVEGKKDEIKQSTTRQKLKLKIRNNRIDRISDNILILGSSITKGIKTTDLNDNVYVNTNRGALVSDLERKIEEIDLSPFSTIVLQFGGNDAKLSIQTFKRKYKNVIQSAKNNGIKTIIIGECLPRSKINLEHINQALSEISIEENVTFINHLDSFVLRNGEIVPGLIHTDGVHLTNSGTTKLIDNINKVISIRNVNSSVQPYQTYDRNTWMGLPTVTTVDQIITLCQTANIIKGSNVTFVFVLDIKRLTAGTTTQHEKLAKNVNQINQITYV</sequence>
<feature type="domain" description="Endonuclease/exonuclease/phosphatase" evidence="3">
    <location>
        <begin position="38"/>
        <end position="194"/>
    </location>
</feature>
<evidence type="ECO:0000313" key="4">
    <source>
        <dbReference type="EMBL" id="CAC5379197.1"/>
    </source>
</evidence>
<organism evidence="4 5">
    <name type="scientific">Mytilus coruscus</name>
    <name type="common">Sea mussel</name>
    <dbReference type="NCBI Taxonomy" id="42192"/>
    <lineage>
        <taxon>Eukaryota</taxon>
        <taxon>Metazoa</taxon>
        <taxon>Spiralia</taxon>
        <taxon>Lophotrochozoa</taxon>
        <taxon>Mollusca</taxon>
        <taxon>Bivalvia</taxon>
        <taxon>Autobranchia</taxon>
        <taxon>Pteriomorphia</taxon>
        <taxon>Mytilida</taxon>
        <taxon>Mytiloidea</taxon>
        <taxon>Mytilidae</taxon>
        <taxon>Mytilinae</taxon>
        <taxon>Mytilus</taxon>
    </lineage>
</organism>
<dbReference type="InterPro" id="IPR036514">
    <property type="entry name" value="SGNH_hydro_sf"/>
</dbReference>
<feature type="compositionally biased region" description="Basic and acidic residues" evidence="2">
    <location>
        <begin position="1"/>
        <end position="11"/>
    </location>
</feature>
<keyword evidence="5" id="KW-1185">Reference proteome</keyword>
<dbReference type="SUPFAM" id="SSF52266">
    <property type="entry name" value="SGNH hydrolase"/>
    <property type="match status" value="1"/>
</dbReference>
<feature type="coiled-coil region" evidence="1">
    <location>
        <begin position="458"/>
        <end position="520"/>
    </location>
</feature>
<evidence type="ECO:0000313" key="5">
    <source>
        <dbReference type="Proteomes" id="UP000507470"/>
    </source>
</evidence>
<dbReference type="OrthoDB" id="6128404at2759"/>
<evidence type="ECO:0000256" key="2">
    <source>
        <dbReference type="SAM" id="MobiDB-lite"/>
    </source>
</evidence>
<dbReference type="EMBL" id="CACVKT020002653">
    <property type="protein sequence ID" value="CAC5379197.1"/>
    <property type="molecule type" value="Genomic_DNA"/>
</dbReference>
<dbReference type="InterPro" id="IPR036691">
    <property type="entry name" value="Endo/exonu/phosph_ase_sf"/>
</dbReference>
<dbReference type="GO" id="GO:0003824">
    <property type="term" value="F:catalytic activity"/>
    <property type="evidence" value="ECO:0007669"/>
    <property type="project" value="InterPro"/>
</dbReference>
<dbReference type="SUPFAM" id="SSF56219">
    <property type="entry name" value="DNase I-like"/>
    <property type="match status" value="1"/>
</dbReference>
<dbReference type="AlphaFoldDB" id="A0A6J8BAV1"/>
<name>A0A6J8BAV1_MYTCO</name>
<dbReference type="Gene3D" id="3.60.10.10">
    <property type="entry name" value="Endonuclease/exonuclease/phosphatase"/>
    <property type="match status" value="1"/>
</dbReference>
<keyword evidence="1" id="KW-0175">Coiled coil</keyword>
<evidence type="ECO:0000256" key="1">
    <source>
        <dbReference type="SAM" id="Coils"/>
    </source>
</evidence>
<dbReference type="Pfam" id="PF03372">
    <property type="entry name" value="Exo_endo_phos"/>
    <property type="match status" value="1"/>
</dbReference>
<feature type="compositionally biased region" description="Polar residues" evidence="2">
    <location>
        <begin position="12"/>
        <end position="26"/>
    </location>
</feature>
<reference evidence="4 5" key="1">
    <citation type="submission" date="2020-06" db="EMBL/GenBank/DDBJ databases">
        <authorList>
            <person name="Li R."/>
            <person name="Bekaert M."/>
        </authorList>
    </citation>
    <scope>NUCLEOTIDE SEQUENCE [LARGE SCALE GENOMIC DNA]</scope>
    <source>
        <strain evidence="5">wild</strain>
    </source>
</reference>
<dbReference type="Gene3D" id="3.40.50.1110">
    <property type="entry name" value="SGNH hydrolase"/>
    <property type="match status" value="1"/>
</dbReference>
<evidence type="ECO:0000259" key="3">
    <source>
        <dbReference type="Pfam" id="PF03372"/>
    </source>
</evidence>
<dbReference type="InterPro" id="IPR005135">
    <property type="entry name" value="Endo/exonuclease/phosphatase"/>
</dbReference>
<proteinExistence type="predicted"/>
<protein>
    <recommendedName>
        <fullName evidence="3">Endonuclease/exonuclease/phosphatase domain-containing protein</fullName>
    </recommendedName>
</protein>
<accession>A0A6J8BAV1</accession>